<dbReference type="Proteomes" id="UP000070483">
    <property type="component" value="Unassembled WGS sequence"/>
</dbReference>
<dbReference type="AlphaFoldDB" id="A0A134ADY8"/>
<evidence type="ECO:0000313" key="5">
    <source>
        <dbReference type="EMBL" id="KXB65936.1"/>
    </source>
</evidence>
<dbReference type="OrthoDB" id="9809047at2"/>
<comment type="caution">
    <text evidence="5">The sequence shown here is derived from an EMBL/GenBank/DDBJ whole genome shotgun (WGS) entry which is preliminary data.</text>
</comment>
<dbReference type="PRINTS" id="PR00107">
    <property type="entry name" value="PHOSPHOCPHPR"/>
</dbReference>
<organism evidence="5 6">
    <name type="scientific">Leptotrichia wadei</name>
    <dbReference type="NCBI Taxonomy" id="157687"/>
    <lineage>
        <taxon>Bacteria</taxon>
        <taxon>Fusobacteriati</taxon>
        <taxon>Fusobacteriota</taxon>
        <taxon>Fusobacteriia</taxon>
        <taxon>Fusobacteriales</taxon>
        <taxon>Leptotrichiaceae</taxon>
        <taxon>Leptotrichia</taxon>
    </lineage>
</organism>
<dbReference type="PROSITE" id="PS51350">
    <property type="entry name" value="PTS_HPR_DOM"/>
    <property type="match status" value="1"/>
</dbReference>
<dbReference type="NCBIfam" id="TIGR01003">
    <property type="entry name" value="PTS_HPr_family"/>
    <property type="match status" value="1"/>
</dbReference>
<dbReference type="SUPFAM" id="SSF55594">
    <property type="entry name" value="HPr-like"/>
    <property type="match status" value="1"/>
</dbReference>
<keyword evidence="3" id="KW-0762">Sugar transport</keyword>
<dbReference type="EMBL" id="LSDD01000084">
    <property type="protein sequence ID" value="KXB65936.1"/>
    <property type="molecule type" value="Genomic_DNA"/>
</dbReference>
<dbReference type="RefSeq" id="WP_060917859.1">
    <property type="nucleotide sequence ID" value="NZ_KQ960068.1"/>
</dbReference>
<dbReference type="Gene3D" id="3.30.1340.10">
    <property type="entry name" value="HPr-like"/>
    <property type="match status" value="1"/>
</dbReference>
<name>A0A134ADY8_9FUSO</name>
<evidence type="ECO:0000256" key="1">
    <source>
        <dbReference type="ARBA" id="ARBA00003681"/>
    </source>
</evidence>
<comment type="function">
    <text evidence="1">General (non sugar-specific) component of the phosphoenolpyruvate-dependent sugar phosphotransferase system (sugar PTS). This major carbohydrate active-transport system catalyzes the phosphorylation of incoming sugar substrates concomitantly with their translocation across the cell membrane. The phosphoryl group from phosphoenolpyruvate (PEP) is transferred to the phosphoryl carrier protein HPr by enzyme I. Phospho-HPr then transfers it to the PTS EIIA domain.</text>
</comment>
<dbReference type="PROSITE" id="PS00589">
    <property type="entry name" value="PTS_HPR_SER"/>
    <property type="match status" value="1"/>
</dbReference>
<feature type="domain" description="HPr" evidence="4">
    <location>
        <begin position="1"/>
        <end position="86"/>
    </location>
</feature>
<dbReference type="PANTHER" id="PTHR33705:SF1">
    <property type="entry name" value="PHOSPHOCARRIER PROTEIN HPR"/>
    <property type="match status" value="1"/>
</dbReference>
<dbReference type="PANTHER" id="PTHR33705">
    <property type="entry name" value="PHOSPHOCARRIER PROTEIN HPR"/>
    <property type="match status" value="1"/>
</dbReference>
<keyword evidence="6" id="KW-1185">Reference proteome</keyword>
<accession>A0A134ADY8</accession>
<sequence length="86" mass="9142">MASKTVTMTNPTGLHTRPGGVFVAKAKEFESKVEVENEGKKVNGKSLLKLLSIGIKNGSEVTIYAEGPDAEQAVEVLGELLATIRD</sequence>
<gene>
    <name evidence="5" type="ORF">HMPREF3180_01093</name>
</gene>
<evidence type="ECO:0000256" key="3">
    <source>
        <dbReference type="ARBA" id="ARBA00022597"/>
    </source>
</evidence>
<evidence type="ECO:0000256" key="2">
    <source>
        <dbReference type="ARBA" id="ARBA00020422"/>
    </source>
</evidence>
<evidence type="ECO:0000259" key="4">
    <source>
        <dbReference type="PROSITE" id="PS51350"/>
    </source>
</evidence>
<evidence type="ECO:0000313" key="6">
    <source>
        <dbReference type="Proteomes" id="UP000070483"/>
    </source>
</evidence>
<keyword evidence="3" id="KW-0813">Transport</keyword>
<dbReference type="InterPro" id="IPR035895">
    <property type="entry name" value="HPr-like_sf"/>
</dbReference>
<proteinExistence type="predicted"/>
<protein>
    <recommendedName>
        <fullName evidence="2">Phosphocarrier protein HPr</fullName>
    </recommendedName>
</protein>
<reference evidence="6" key="1">
    <citation type="submission" date="2016-01" db="EMBL/GenBank/DDBJ databases">
        <authorList>
            <person name="Mitreva M."/>
            <person name="Pepin K.H."/>
            <person name="Mihindukulasuriya K.A."/>
            <person name="Fulton R."/>
            <person name="Fronick C."/>
            <person name="O'Laughlin M."/>
            <person name="Miner T."/>
            <person name="Herter B."/>
            <person name="Rosa B.A."/>
            <person name="Cordes M."/>
            <person name="Tomlinson C."/>
            <person name="Wollam A."/>
            <person name="Palsikar V.B."/>
            <person name="Mardis E.R."/>
            <person name="Wilson R.K."/>
        </authorList>
    </citation>
    <scope>NUCLEOTIDE SEQUENCE [LARGE SCALE GENOMIC DNA]</scope>
    <source>
        <strain evidence="6">KA00185</strain>
    </source>
</reference>
<dbReference type="Pfam" id="PF00381">
    <property type="entry name" value="PTS-HPr"/>
    <property type="match status" value="1"/>
</dbReference>
<dbReference type="PATRIC" id="fig|157687.3.peg.1087"/>
<dbReference type="InterPro" id="IPR002114">
    <property type="entry name" value="PTS_HPr_Ser_P_site"/>
</dbReference>
<dbReference type="InterPro" id="IPR050399">
    <property type="entry name" value="HPr"/>
</dbReference>
<dbReference type="STRING" id="157687.HMPREF3180_01093"/>
<dbReference type="InterPro" id="IPR000032">
    <property type="entry name" value="HPr-like"/>
</dbReference>